<organism evidence="1 2">
    <name type="scientific">Macroventuria anomochaeta</name>
    <dbReference type="NCBI Taxonomy" id="301207"/>
    <lineage>
        <taxon>Eukaryota</taxon>
        <taxon>Fungi</taxon>
        <taxon>Dikarya</taxon>
        <taxon>Ascomycota</taxon>
        <taxon>Pezizomycotina</taxon>
        <taxon>Dothideomycetes</taxon>
        <taxon>Pleosporomycetidae</taxon>
        <taxon>Pleosporales</taxon>
        <taxon>Pleosporineae</taxon>
        <taxon>Didymellaceae</taxon>
        <taxon>Macroventuria</taxon>
    </lineage>
</organism>
<reference evidence="1" key="1">
    <citation type="journal article" date="2020" name="Stud. Mycol.">
        <title>101 Dothideomycetes genomes: a test case for predicting lifestyles and emergence of pathogens.</title>
        <authorList>
            <person name="Haridas S."/>
            <person name="Albert R."/>
            <person name="Binder M."/>
            <person name="Bloem J."/>
            <person name="Labutti K."/>
            <person name="Salamov A."/>
            <person name="Andreopoulos B."/>
            <person name="Baker S."/>
            <person name="Barry K."/>
            <person name="Bills G."/>
            <person name="Bluhm B."/>
            <person name="Cannon C."/>
            <person name="Castanera R."/>
            <person name="Culley D."/>
            <person name="Daum C."/>
            <person name="Ezra D."/>
            <person name="Gonzalez J."/>
            <person name="Henrissat B."/>
            <person name="Kuo A."/>
            <person name="Liang C."/>
            <person name="Lipzen A."/>
            <person name="Lutzoni F."/>
            <person name="Magnuson J."/>
            <person name="Mondo S."/>
            <person name="Nolan M."/>
            <person name="Ohm R."/>
            <person name="Pangilinan J."/>
            <person name="Park H.-J."/>
            <person name="Ramirez L."/>
            <person name="Alfaro M."/>
            <person name="Sun H."/>
            <person name="Tritt A."/>
            <person name="Yoshinaga Y."/>
            <person name="Zwiers L.-H."/>
            <person name="Turgeon B."/>
            <person name="Goodwin S."/>
            <person name="Spatafora J."/>
            <person name="Crous P."/>
            <person name="Grigoriev I."/>
        </authorList>
    </citation>
    <scope>NUCLEOTIDE SEQUENCE</scope>
    <source>
        <strain evidence="1">CBS 525.71</strain>
    </source>
</reference>
<comment type="caution">
    <text evidence="1">The sequence shown here is derived from an EMBL/GenBank/DDBJ whole genome shotgun (WGS) entry which is preliminary data.</text>
</comment>
<evidence type="ECO:0000313" key="1">
    <source>
        <dbReference type="EMBL" id="KAF2627323.1"/>
    </source>
</evidence>
<dbReference type="Proteomes" id="UP000799754">
    <property type="component" value="Unassembled WGS sequence"/>
</dbReference>
<accession>A0ACB6S1P8</accession>
<name>A0ACB6S1P8_9PLEO</name>
<proteinExistence type="predicted"/>
<gene>
    <name evidence="1" type="ORF">BU25DRAFT_410934</name>
</gene>
<dbReference type="EMBL" id="MU006717">
    <property type="protein sequence ID" value="KAF2627323.1"/>
    <property type="molecule type" value="Genomic_DNA"/>
</dbReference>
<protein>
    <submittedName>
        <fullName evidence="1">Uncharacterized protein</fullName>
    </submittedName>
</protein>
<evidence type="ECO:0000313" key="2">
    <source>
        <dbReference type="Proteomes" id="UP000799754"/>
    </source>
</evidence>
<keyword evidence="2" id="KW-1185">Reference proteome</keyword>
<sequence>MHQQQTQPKMAHHPSLVSYGSKAISRYQASLNNLDADVGFHARTLLLFTCDQILDTVIPGTAFGVLAALSGPTLDLPAQWTLSILPRIPQVSLWLWLVVLQFCVQNQRSEGSVAEDSINKPWRPITSGRMTSEQAGKLLGATNIIASALSYQLNVMPIFIVYMFLITAYNDYGGGNKSGVVRNLFCGAGFSCYFSGALSIVIGPDAVMSSAAWKWTVIIAFGILATTIQAQEFRDEAGDKARGRRTLVTELGRKLALWTVFVTVAFWSIYTPLGFFAGGWKTALLPVVFGGALLATTSQAYRNGNNKLDRKMYKMWCLWMLGFCPLPFLARVLA</sequence>